<evidence type="ECO:0000256" key="5">
    <source>
        <dbReference type="ARBA" id="ARBA00010978"/>
    </source>
</evidence>
<evidence type="ECO:0000259" key="26">
    <source>
        <dbReference type="PROSITE" id="PS52035"/>
    </source>
</evidence>
<dbReference type="InterPro" id="IPR005793">
    <property type="entry name" value="Formyl_trans_C"/>
</dbReference>
<gene>
    <name evidence="27" type="ORF">pipiens_006178</name>
</gene>
<dbReference type="Gene3D" id="3.40.50.170">
    <property type="entry name" value="Formyl transferase, N-terminal domain"/>
    <property type="match status" value="1"/>
</dbReference>
<dbReference type="GO" id="GO:0009258">
    <property type="term" value="P:10-formyltetrahydrofolate catabolic process"/>
    <property type="evidence" value="ECO:0007669"/>
    <property type="project" value="UniProtKB-ARBA"/>
</dbReference>
<comment type="similarity">
    <text evidence="5">In the N-terminal section; belongs to the GART family.</text>
</comment>
<dbReference type="InterPro" id="IPR057246">
    <property type="entry name" value="CARBOXYPEPT_ZN_1"/>
</dbReference>
<dbReference type="InterPro" id="IPR037022">
    <property type="entry name" value="Formyl_trans_C_sf"/>
</dbReference>
<comment type="similarity">
    <text evidence="3 21">Belongs to the peptidase M14 family.</text>
</comment>
<dbReference type="EMBL" id="JBEHCU010003354">
    <property type="protein sequence ID" value="KAL1402224.1"/>
    <property type="molecule type" value="Genomic_DNA"/>
</dbReference>
<evidence type="ECO:0000256" key="3">
    <source>
        <dbReference type="ARBA" id="ARBA00005988"/>
    </source>
</evidence>
<evidence type="ECO:0000256" key="23">
    <source>
        <dbReference type="RuleBase" id="RU003345"/>
    </source>
</evidence>
<evidence type="ECO:0000259" key="25">
    <source>
        <dbReference type="PROSITE" id="PS50075"/>
    </source>
</evidence>
<organism evidence="27 28">
    <name type="scientific">Culex pipiens pipiens</name>
    <name type="common">Northern house mosquito</name>
    <dbReference type="NCBI Taxonomy" id="38569"/>
    <lineage>
        <taxon>Eukaryota</taxon>
        <taxon>Metazoa</taxon>
        <taxon>Ecdysozoa</taxon>
        <taxon>Arthropoda</taxon>
        <taxon>Hexapoda</taxon>
        <taxon>Insecta</taxon>
        <taxon>Pterygota</taxon>
        <taxon>Neoptera</taxon>
        <taxon>Endopterygota</taxon>
        <taxon>Diptera</taxon>
        <taxon>Nematocera</taxon>
        <taxon>Culicoidea</taxon>
        <taxon>Culicidae</taxon>
        <taxon>Culicinae</taxon>
        <taxon>Culicini</taxon>
        <taxon>Culex</taxon>
        <taxon>Culex</taxon>
    </lineage>
</organism>
<dbReference type="GO" id="GO:0006730">
    <property type="term" value="P:one-carbon metabolic process"/>
    <property type="evidence" value="ECO:0007669"/>
    <property type="project" value="UniProtKB-KW"/>
</dbReference>
<dbReference type="FunFam" id="3.40.605.10:FF:000001">
    <property type="entry name" value="Aldehyde dehydrogenase 1"/>
    <property type="match status" value="1"/>
</dbReference>
<keyword evidence="9" id="KW-0121">Carboxypeptidase</keyword>
<dbReference type="PRINTS" id="PR00765">
    <property type="entry name" value="CRBOXYPTASEA"/>
</dbReference>
<dbReference type="SUPFAM" id="SSF53187">
    <property type="entry name" value="Zn-dependent exopeptidases"/>
    <property type="match status" value="1"/>
</dbReference>
<dbReference type="InterPro" id="IPR016160">
    <property type="entry name" value="Ald_DH_CS_CYS"/>
</dbReference>
<protein>
    <recommendedName>
        <fullName evidence="20">Zinc carboxypeptidase A 1</fullName>
        <ecNumber evidence="6">1.5.1.6</ecNumber>
    </recommendedName>
</protein>
<dbReference type="InterPro" id="IPR016162">
    <property type="entry name" value="Ald_DH_N"/>
</dbReference>
<keyword evidence="10" id="KW-0645">Protease</keyword>
<evidence type="ECO:0000256" key="24">
    <source>
        <dbReference type="SAM" id="SignalP"/>
    </source>
</evidence>
<comment type="subcellular location">
    <subcellularLocation>
        <location evidence="2">Secreted</location>
    </subcellularLocation>
</comment>
<dbReference type="InterPro" id="IPR000834">
    <property type="entry name" value="Peptidase_M14"/>
</dbReference>
<dbReference type="Pfam" id="PF02911">
    <property type="entry name" value="Formyl_trans_C"/>
    <property type="match status" value="1"/>
</dbReference>
<feature type="active site" description="Proton donor/acceptor" evidence="21">
    <location>
        <position position="379"/>
    </location>
</feature>
<dbReference type="Gene3D" id="3.40.309.10">
    <property type="entry name" value="Aldehyde Dehydrogenase, Chain A, domain 2"/>
    <property type="match status" value="1"/>
</dbReference>
<dbReference type="Gene3D" id="3.40.605.10">
    <property type="entry name" value="Aldehyde Dehydrogenase, Chain A, domain 1"/>
    <property type="match status" value="1"/>
</dbReference>
<dbReference type="GO" id="GO:0046872">
    <property type="term" value="F:metal ion binding"/>
    <property type="evidence" value="ECO:0007669"/>
    <property type="project" value="UniProtKB-KW"/>
</dbReference>
<dbReference type="GO" id="GO:0016155">
    <property type="term" value="F:formyltetrahydrofolate dehydrogenase activity"/>
    <property type="evidence" value="ECO:0007669"/>
    <property type="project" value="UniProtKB-EC"/>
</dbReference>
<evidence type="ECO:0000256" key="22">
    <source>
        <dbReference type="PROSITE-ProRule" id="PRU10007"/>
    </source>
</evidence>
<dbReference type="GO" id="GO:0006508">
    <property type="term" value="P:proteolysis"/>
    <property type="evidence" value="ECO:0007669"/>
    <property type="project" value="UniProtKB-KW"/>
</dbReference>
<keyword evidence="12 24" id="KW-0732">Signal</keyword>
<evidence type="ECO:0000256" key="20">
    <source>
        <dbReference type="ARBA" id="ARBA00069039"/>
    </source>
</evidence>
<dbReference type="InterPro" id="IPR001555">
    <property type="entry name" value="GART_AS"/>
</dbReference>
<dbReference type="PROSITE" id="PS00132">
    <property type="entry name" value="CARBOXYPEPT_ZN_1"/>
    <property type="match status" value="1"/>
</dbReference>
<comment type="similarity">
    <text evidence="23">Belongs to the aldehyde dehydrogenase family.</text>
</comment>
<feature type="domain" description="Carrier" evidence="25">
    <location>
        <begin position="741"/>
        <end position="815"/>
    </location>
</feature>
<dbReference type="Pfam" id="PF00171">
    <property type="entry name" value="Aldedh"/>
    <property type="match status" value="1"/>
</dbReference>
<keyword evidence="8" id="KW-0554">One-carbon metabolism</keyword>
<dbReference type="InterPro" id="IPR036477">
    <property type="entry name" value="Formyl_transf_N_sf"/>
</dbReference>
<dbReference type="SUPFAM" id="SSF54897">
    <property type="entry name" value="Protease propeptides/inhibitors"/>
    <property type="match status" value="1"/>
</dbReference>
<dbReference type="FunFam" id="3.40.309.10:FF:000008">
    <property type="entry name" value="Cytosolic 10-formyltetrahydrofolate dehydrogenase"/>
    <property type="match status" value="1"/>
</dbReference>
<evidence type="ECO:0000256" key="4">
    <source>
        <dbReference type="ARBA" id="ARBA00007995"/>
    </source>
</evidence>
<feature type="domain" description="Peptidase M14" evidence="26">
    <location>
        <begin position="123"/>
        <end position="414"/>
    </location>
</feature>
<evidence type="ECO:0000256" key="6">
    <source>
        <dbReference type="ARBA" id="ARBA00012858"/>
    </source>
</evidence>
<evidence type="ECO:0000256" key="15">
    <source>
        <dbReference type="ARBA" id="ARBA00023002"/>
    </source>
</evidence>
<evidence type="ECO:0000256" key="1">
    <source>
        <dbReference type="ARBA" id="ARBA00001947"/>
    </source>
</evidence>
<feature type="signal peptide" evidence="24">
    <location>
        <begin position="1"/>
        <end position="22"/>
    </location>
</feature>
<evidence type="ECO:0000256" key="11">
    <source>
        <dbReference type="ARBA" id="ARBA00022723"/>
    </source>
</evidence>
<dbReference type="InterPro" id="IPR015590">
    <property type="entry name" value="Aldehyde_DH_dom"/>
</dbReference>
<reference evidence="27 28" key="1">
    <citation type="submission" date="2024-05" db="EMBL/GenBank/DDBJ databases">
        <title>Culex pipiens pipiens assembly and annotation.</title>
        <authorList>
            <person name="Alout H."/>
            <person name="Durand T."/>
        </authorList>
    </citation>
    <scope>NUCLEOTIDE SEQUENCE [LARGE SCALE GENOMIC DNA]</scope>
    <source>
        <strain evidence="27">HA-2024</strain>
        <tissue evidence="27">Whole body</tissue>
    </source>
</reference>
<comment type="cofactor">
    <cofactor evidence="1">
        <name>Zn(2+)</name>
        <dbReference type="ChEBI" id="CHEBI:29105"/>
    </cofactor>
</comment>
<dbReference type="Gene3D" id="1.10.1200.10">
    <property type="entry name" value="ACP-like"/>
    <property type="match status" value="1"/>
</dbReference>
<evidence type="ECO:0000256" key="19">
    <source>
        <dbReference type="ARBA" id="ARBA00057299"/>
    </source>
</evidence>
<dbReference type="Pfam" id="PF00551">
    <property type="entry name" value="Formyl_trans_N"/>
    <property type="match status" value="1"/>
</dbReference>
<dbReference type="GO" id="GO:0004180">
    <property type="term" value="F:carboxypeptidase activity"/>
    <property type="evidence" value="ECO:0007669"/>
    <property type="project" value="UniProtKB-KW"/>
</dbReference>
<dbReference type="FunFam" id="3.40.630.10:FF:000040">
    <property type="entry name" value="zinc carboxypeptidase"/>
    <property type="match status" value="1"/>
</dbReference>
<evidence type="ECO:0000256" key="21">
    <source>
        <dbReference type="PROSITE-ProRule" id="PRU01379"/>
    </source>
</evidence>
<evidence type="ECO:0000256" key="10">
    <source>
        <dbReference type="ARBA" id="ARBA00022670"/>
    </source>
</evidence>
<name>A0ABD1DV85_CULPP</name>
<feature type="chain" id="PRO_5044780754" description="Zinc carboxypeptidase A 1" evidence="24">
    <location>
        <begin position="23"/>
        <end position="1324"/>
    </location>
</feature>
<evidence type="ECO:0000256" key="12">
    <source>
        <dbReference type="ARBA" id="ARBA00022729"/>
    </source>
</evidence>
<dbReference type="InterPro" id="IPR029510">
    <property type="entry name" value="Ald_DH_CS_GLU"/>
</dbReference>
<evidence type="ECO:0000256" key="16">
    <source>
        <dbReference type="ARBA" id="ARBA00023049"/>
    </source>
</evidence>
<dbReference type="InterPro" id="IPR016163">
    <property type="entry name" value="Ald_DH_C"/>
</dbReference>
<evidence type="ECO:0000256" key="18">
    <source>
        <dbReference type="ARBA" id="ARBA00048239"/>
    </source>
</evidence>
<keyword evidence="7" id="KW-0964">Secreted</keyword>
<dbReference type="PANTHER" id="PTHR11699">
    <property type="entry name" value="ALDEHYDE DEHYDROGENASE-RELATED"/>
    <property type="match status" value="1"/>
</dbReference>
<sequence length="1324" mass="146392">MGLWKAMIWLVVLAIGSRSVFSEEARYDNYRVYQVTAKTNQHLATLDQLKFSSDSYIYLESGHKVGDKFNIVVAPHKLSDFVETLETEGMCGRLLSTNLQELIDEEKNRIKSKRNNKVFDWNEFHDLDAIHGWLDKLATEYKQVEVIEAGRSYENRTLKGVKVSYKSGNPGIFIEGGIHAREWISPATVTYILNQLLVSEDPSVRKIAENYDWYIFPSVNPDGYAYSHRRDRLWRKTRTPYSGGCYGADPNRNWDFYWAEKGASHRCTSESFAGPYPFSESETKGLSEYLDSLKGKIQAYIAFHSYSQLLLFPYGHTTEHTPNHNDLSAIAKATVTSLAKRYGTKYRYGNVYDAIYPASGGSGEWAYGVQNIKIVYTYELRPAGGWVGFVLPPEQIVPTGEETLDSLHNGSDRVEDLKIAIIGQSNFAAEVLEVLLERHHMVVGVFTIADKGSREDVLATTARQYGIPVFKVAAWRRKGVPIPEVLEKYQSVGANLNVLPFCSQFIPMEVIDGAKFGSICYHPSILPRHRGASAISWTLIEGDDTAGFSIFWADDGLDTGPILLQKQCPVVGDDTLDSLYKRFLYPEGVTSMAEAVDAIAEGTAPKIPQTEIGATYDPALFREENQYINLNQPALKIFNFIRGLDSVPGALAIIEEDDGSECPVRLHGASLCGPAALENARPVRFKGAAGPAFVDREGIFITGVDGRLVKVKRLKKGSKMIQASQWFAQVGKKIVPLELNEREQEMEGILKNIWKSILKVDIESDTDFFACGAGSMDVVRLVEEVKDALEVPLENEHLFMAPSFVEFLNEVISRTRNGAGEASAGPAYDGVVLRENKKVISVPTQMFVNGQFIDAENKKTLDIVNPTTEQVICKVAAASASDVDYAIRCAHEAFKGSWNQVSARERGLLMYKLADLMEQHKEELATIESIDSGAVYTLALKTHVGMSIDAWRYYAGWADKIEGSTIPVNPAKPNNVLTFTKREPIGVCGLITPWNYPLMMLSWKMAACIAAGNTVVIKPAQVCPLTALKFAELTVKAGFPAGVINVVTGSGSITGQAISEHPLVRKLGFTGSTPIGKKIMAACAESNIKKCSMELGGKSPLVIFADCDLDKAVRLGMSSVFFNKGENCIAAGRLFVEDAIHDEFVRKVVKNIKTMAIGDPLNRGTAHGPQNHKAHMDKLIEYCEIGVKEGAKLVYGGKRVPNKKGFFFEPTVFTDVEDRMFIAKEESFGPIMVISKFHSSDFDALVQRANSTEYGLASGVFTKDIRKALLFAEKVEAGTVFVNTYNKTDVAAPFGGFKQSGFGKDLGKEALNEYLKTKCVTIEY</sequence>
<evidence type="ECO:0000313" key="28">
    <source>
        <dbReference type="Proteomes" id="UP001562425"/>
    </source>
</evidence>
<dbReference type="InterPro" id="IPR011034">
    <property type="entry name" value="Formyl_transferase-like_C_sf"/>
</dbReference>
<keyword evidence="15 23" id="KW-0560">Oxidoreductase</keyword>
<dbReference type="FunFam" id="1.10.1200.10:FF:000002">
    <property type="entry name" value="10-formyltetrahydrofolate dehydrogenase"/>
    <property type="match status" value="1"/>
</dbReference>
<dbReference type="PROSITE" id="PS52035">
    <property type="entry name" value="PEPTIDASE_M14"/>
    <property type="match status" value="1"/>
</dbReference>
<dbReference type="PROSITE" id="PS50075">
    <property type="entry name" value="CARRIER"/>
    <property type="match status" value="1"/>
</dbReference>
<dbReference type="GO" id="GO:0008237">
    <property type="term" value="F:metallopeptidase activity"/>
    <property type="evidence" value="ECO:0007669"/>
    <property type="project" value="UniProtKB-KW"/>
</dbReference>
<dbReference type="CDD" id="cd03860">
    <property type="entry name" value="M14_CP_A-B_like"/>
    <property type="match status" value="1"/>
</dbReference>
<dbReference type="InterPro" id="IPR016161">
    <property type="entry name" value="Ald_DH/histidinol_DH"/>
</dbReference>
<keyword evidence="13" id="KW-0378">Hydrolase</keyword>
<dbReference type="Gene3D" id="3.30.70.340">
    <property type="entry name" value="Metallocarboxypeptidase-like"/>
    <property type="match status" value="1"/>
</dbReference>
<dbReference type="InterPro" id="IPR009081">
    <property type="entry name" value="PP-bd_ACP"/>
</dbReference>
<dbReference type="Gene3D" id="3.10.25.10">
    <property type="entry name" value="Formyl transferase, C-terminal domain"/>
    <property type="match status" value="1"/>
</dbReference>
<dbReference type="EC" id="1.5.1.6" evidence="6"/>
<feature type="active site" evidence="22">
    <location>
        <position position="1094"/>
    </location>
</feature>
<dbReference type="InterPro" id="IPR036990">
    <property type="entry name" value="M14A-like_propep"/>
</dbReference>
<dbReference type="Proteomes" id="UP001562425">
    <property type="component" value="Unassembled WGS sequence"/>
</dbReference>
<keyword evidence="11" id="KW-0479">Metal-binding</keyword>
<comment type="catalytic activity">
    <reaction evidence="18">
        <text>(6R)-10-formyltetrahydrofolate + NADP(+) + H2O = (6S)-5,6,7,8-tetrahydrofolate + CO2 + NADPH + H(+)</text>
        <dbReference type="Rhea" id="RHEA:10180"/>
        <dbReference type="ChEBI" id="CHEBI:15377"/>
        <dbReference type="ChEBI" id="CHEBI:15378"/>
        <dbReference type="ChEBI" id="CHEBI:16526"/>
        <dbReference type="ChEBI" id="CHEBI:57453"/>
        <dbReference type="ChEBI" id="CHEBI:57783"/>
        <dbReference type="ChEBI" id="CHEBI:58349"/>
        <dbReference type="ChEBI" id="CHEBI:195366"/>
        <dbReference type="EC" id="1.5.1.6"/>
    </reaction>
    <physiologicalReaction direction="left-to-right" evidence="18">
        <dbReference type="Rhea" id="RHEA:10181"/>
    </physiologicalReaction>
</comment>
<dbReference type="InterPro" id="IPR036736">
    <property type="entry name" value="ACP-like_sf"/>
</dbReference>
<dbReference type="InterPro" id="IPR057247">
    <property type="entry name" value="CARBOXYPEPT_ZN_2"/>
</dbReference>
<dbReference type="FunFam" id="3.30.70.340:FF:000002">
    <property type="entry name" value="Carboxypeptidase A"/>
    <property type="match status" value="1"/>
</dbReference>
<dbReference type="SUPFAM" id="SSF53328">
    <property type="entry name" value="Formyltransferase"/>
    <property type="match status" value="1"/>
</dbReference>
<evidence type="ECO:0000256" key="17">
    <source>
        <dbReference type="ARBA" id="ARBA00023157"/>
    </source>
</evidence>
<dbReference type="InterPro" id="IPR003146">
    <property type="entry name" value="M14A_act_pep"/>
</dbReference>
<dbReference type="FunFam" id="3.40.50.170:FF:000002">
    <property type="entry name" value="10-formyltetrahydrofolate dehydrogenase"/>
    <property type="match status" value="1"/>
</dbReference>
<comment type="function">
    <text evidence="19">Involved in the digestion of the blood meal.</text>
</comment>
<dbReference type="PROSITE" id="PS00133">
    <property type="entry name" value="CARBOXYPEPT_ZN_2"/>
    <property type="match status" value="1"/>
</dbReference>
<dbReference type="Pfam" id="PF02244">
    <property type="entry name" value="Propep_M14"/>
    <property type="match status" value="1"/>
</dbReference>
<keyword evidence="16" id="KW-0482">Metalloprotease</keyword>
<comment type="caution">
    <text evidence="27">The sequence shown here is derived from an EMBL/GenBank/DDBJ whole genome shotgun (WGS) entry which is preliminary data.</text>
</comment>
<dbReference type="PROSITE" id="PS00373">
    <property type="entry name" value="GART"/>
    <property type="match status" value="1"/>
</dbReference>
<dbReference type="SUPFAM" id="SSF50486">
    <property type="entry name" value="FMT C-terminal domain-like"/>
    <property type="match status" value="1"/>
</dbReference>
<keyword evidence="14" id="KW-0862">Zinc</keyword>
<dbReference type="PROSITE" id="PS00070">
    <property type="entry name" value="ALDEHYDE_DEHYDR_CYS"/>
    <property type="match status" value="1"/>
</dbReference>
<dbReference type="InterPro" id="IPR002376">
    <property type="entry name" value="Formyl_transf_N"/>
</dbReference>
<accession>A0ABD1DV85</accession>
<keyword evidence="17" id="KW-1015">Disulfide bond</keyword>
<dbReference type="SMART" id="SM00631">
    <property type="entry name" value="Zn_pept"/>
    <property type="match status" value="1"/>
</dbReference>
<evidence type="ECO:0000256" key="9">
    <source>
        <dbReference type="ARBA" id="ARBA00022645"/>
    </source>
</evidence>
<dbReference type="SUPFAM" id="SSF53720">
    <property type="entry name" value="ALDH-like"/>
    <property type="match status" value="1"/>
</dbReference>
<evidence type="ECO:0000256" key="13">
    <source>
        <dbReference type="ARBA" id="ARBA00022801"/>
    </source>
</evidence>
<dbReference type="FunFam" id="3.40.605.10:FF:000026">
    <property type="entry name" value="Aldehyde dehydrogenase, putative"/>
    <property type="match status" value="1"/>
</dbReference>
<dbReference type="SUPFAM" id="SSF47336">
    <property type="entry name" value="ACP-like"/>
    <property type="match status" value="1"/>
</dbReference>
<evidence type="ECO:0000256" key="2">
    <source>
        <dbReference type="ARBA" id="ARBA00004613"/>
    </source>
</evidence>
<evidence type="ECO:0000256" key="7">
    <source>
        <dbReference type="ARBA" id="ARBA00022525"/>
    </source>
</evidence>
<proteinExistence type="inferred from homology"/>
<comment type="similarity">
    <text evidence="4">In the C-terminal section; belongs to the aldehyde dehydrogenase family. ALDH1L subfamily.</text>
</comment>
<dbReference type="PROSITE" id="PS00687">
    <property type="entry name" value="ALDEHYDE_DEHYDR_GLU"/>
    <property type="match status" value="1"/>
</dbReference>
<dbReference type="Pfam" id="PF00550">
    <property type="entry name" value="PP-binding"/>
    <property type="match status" value="1"/>
</dbReference>
<dbReference type="Pfam" id="PF00246">
    <property type="entry name" value="Peptidase_M14"/>
    <property type="match status" value="1"/>
</dbReference>
<keyword evidence="28" id="KW-1185">Reference proteome</keyword>
<evidence type="ECO:0000256" key="8">
    <source>
        <dbReference type="ARBA" id="ARBA00022563"/>
    </source>
</evidence>
<dbReference type="GO" id="GO:0005576">
    <property type="term" value="C:extracellular region"/>
    <property type="evidence" value="ECO:0007669"/>
    <property type="project" value="UniProtKB-SubCell"/>
</dbReference>
<evidence type="ECO:0000313" key="27">
    <source>
        <dbReference type="EMBL" id="KAL1402224.1"/>
    </source>
</evidence>
<dbReference type="Gene3D" id="3.40.630.10">
    <property type="entry name" value="Zn peptidases"/>
    <property type="match status" value="1"/>
</dbReference>
<evidence type="ECO:0000256" key="14">
    <source>
        <dbReference type="ARBA" id="ARBA00022833"/>
    </source>
</evidence>